<evidence type="ECO:0008006" key="4">
    <source>
        <dbReference type="Google" id="ProtNLM"/>
    </source>
</evidence>
<sequence>MISIPENNFYLYIFIFIFFHHVTDGQMLSTVRHCRGRVATVKRHGVQSVERSRVILDHQEGYGSWLA</sequence>
<evidence type="ECO:0000313" key="3">
    <source>
        <dbReference type="Proteomes" id="UP000055048"/>
    </source>
</evidence>
<keyword evidence="3" id="KW-1185">Reference proteome</keyword>
<dbReference type="Proteomes" id="UP000055048">
    <property type="component" value="Unassembled WGS sequence"/>
</dbReference>
<comment type="caution">
    <text evidence="2">The sequence shown here is derived from an EMBL/GenBank/DDBJ whole genome shotgun (WGS) entry which is preliminary data.</text>
</comment>
<feature type="chain" id="PRO_5006868911" description="Secreted protein" evidence="1">
    <location>
        <begin position="26"/>
        <end position="67"/>
    </location>
</feature>
<dbReference type="AlphaFoldDB" id="A0A0V0SUD4"/>
<reference evidence="2 3" key="1">
    <citation type="submission" date="2015-01" db="EMBL/GenBank/DDBJ databases">
        <title>Evolution of Trichinella species and genotypes.</title>
        <authorList>
            <person name="Korhonen P.K."/>
            <person name="Edoardo P."/>
            <person name="Giuseppe L.R."/>
            <person name="Gasser R.B."/>
        </authorList>
    </citation>
    <scope>NUCLEOTIDE SEQUENCE [LARGE SCALE GENOMIC DNA]</scope>
    <source>
        <strain evidence="2">ISS417</strain>
    </source>
</reference>
<proteinExistence type="predicted"/>
<dbReference type="EMBL" id="JYDJ01002568">
    <property type="protein sequence ID" value="KRX30312.1"/>
    <property type="molecule type" value="Genomic_DNA"/>
</dbReference>
<feature type="signal peptide" evidence="1">
    <location>
        <begin position="1"/>
        <end position="25"/>
    </location>
</feature>
<name>A0A0V0SUD4_9BILA</name>
<evidence type="ECO:0000256" key="1">
    <source>
        <dbReference type="SAM" id="SignalP"/>
    </source>
</evidence>
<organism evidence="2 3">
    <name type="scientific">Trichinella murrelli</name>
    <dbReference type="NCBI Taxonomy" id="144512"/>
    <lineage>
        <taxon>Eukaryota</taxon>
        <taxon>Metazoa</taxon>
        <taxon>Ecdysozoa</taxon>
        <taxon>Nematoda</taxon>
        <taxon>Enoplea</taxon>
        <taxon>Dorylaimia</taxon>
        <taxon>Trichinellida</taxon>
        <taxon>Trichinellidae</taxon>
        <taxon>Trichinella</taxon>
    </lineage>
</organism>
<protein>
    <recommendedName>
        <fullName evidence="4">Secreted protein</fullName>
    </recommendedName>
</protein>
<evidence type="ECO:0000313" key="2">
    <source>
        <dbReference type="EMBL" id="KRX30312.1"/>
    </source>
</evidence>
<feature type="non-terminal residue" evidence="2">
    <location>
        <position position="67"/>
    </location>
</feature>
<accession>A0A0V0SUD4</accession>
<gene>
    <name evidence="2" type="ORF">T05_5222</name>
</gene>
<keyword evidence="1" id="KW-0732">Signal</keyword>